<organism evidence="2 3">
    <name type="scientific">Myxococcus xanthus (strain DK1622)</name>
    <dbReference type="NCBI Taxonomy" id="246197"/>
    <lineage>
        <taxon>Bacteria</taxon>
        <taxon>Pseudomonadati</taxon>
        <taxon>Myxococcota</taxon>
        <taxon>Myxococcia</taxon>
        <taxon>Myxococcales</taxon>
        <taxon>Cystobacterineae</taxon>
        <taxon>Myxococcaceae</taxon>
        <taxon>Myxococcus</taxon>
    </lineage>
</organism>
<name>Q1D5E7_MYXXD</name>
<dbReference type="EMBL" id="CP000113">
    <property type="protein sequence ID" value="ABF88942.1"/>
    <property type="molecule type" value="Genomic_DNA"/>
</dbReference>
<accession>Q1D5E7</accession>
<dbReference type="Gene3D" id="1.10.1200.10">
    <property type="entry name" value="ACP-like"/>
    <property type="match status" value="1"/>
</dbReference>
<evidence type="ECO:0000313" key="3">
    <source>
        <dbReference type="Proteomes" id="UP000002402"/>
    </source>
</evidence>
<dbReference type="InterPro" id="IPR009081">
    <property type="entry name" value="PP-bd_ACP"/>
</dbReference>
<dbReference type="eggNOG" id="COG0236">
    <property type="taxonomic scope" value="Bacteria"/>
</dbReference>
<sequence length="83" mass="9059">MTDEQIRGVVHQSIVRVLPRVRSNEIAGHLNLRELGADSVDRVEILTSILDSLRLQKTPLAKFADIRNIDALVAFLAGEVAGG</sequence>
<dbReference type="RefSeq" id="WP_011553956.1">
    <property type="nucleotide sequence ID" value="NC_008095.1"/>
</dbReference>
<dbReference type="EnsemblBacteria" id="ABF88942">
    <property type="protein sequence ID" value="ABF88942"/>
    <property type="gene ID" value="MXAN_3946"/>
</dbReference>
<dbReference type="Proteomes" id="UP000002402">
    <property type="component" value="Chromosome"/>
</dbReference>
<reference evidence="2 3" key="1">
    <citation type="journal article" date="2006" name="Proc. Natl. Acad. Sci. U.S.A.">
        <title>Evolution of sensory complexity recorded in a myxobacterial genome.</title>
        <authorList>
            <person name="Goldman B.S."/>
            <person name="Nierman W.C."/>
            <person name="Kaiser D."/>
            <person name="Slater S.C."/>
            <person name="Durkin A.S."/>
            <person name="Eisen J.A."/>
            <person name="Ronning C.M."/>
            <person name="Barbazuk W.B."/>
            <person name="Blanchard M."/>
            <person name="Field C."/>
            <person name="Halling C."/>
            <person name="Hinkle G."/>
            <person name="Iartchuk O."/>
            <person name="Kim H.S."/>
            <person name="Mackenzie C."/>
            <person name="Madupu R."/>
            <person name="Miller N."/>
            <person name="Shvartsbeyn A."/>
            <person name="Sullivan S.A."/>
            <person name="Vaudin M."/>
            <person name="Wiegand R."/>
            <person name="Kaplan H.B."/>
        </authorList>
    </citation>
    <scope>NUCLEOTIDE SEQUENCE [LARGE SCALE GENOMIC DNA]</scope>
    <source>
        <strain evidence="3">DK1622</strain>
    </source>
</reference>
<dbReference type="HOGENOM" id="CLU_108696_21_1_7"/>
<dbReference type="GeneID" id="41361278"/>
<dbReference type="STRING" id="246197.MXAN_3946"/>
<dbReference type="InterPro" id="IPR036736">
    <property type="entry name" value="ACP-like_sf"/>
</dbReference>
<dbReference type="AlphaFoldDB" id="Q1D5E7"/>
<protein>
    <submittedName>
        <fullName evidence="2">Acyl carier protein</fullName>
    </submittedName>
</protein>
<dbReference type="KEGG" id="mxa:MXAN_3946"/>
<evidence type="ECO:0000313" key="2">
    <source>
        <dbReference type="EMBL" id="ABF88942.1"/>
    </source>
</evidence>
<dbReference type="SUPFAM" id="SSF47336">
    <property type="entry name" value="ACP-like"/>
    <property type="match status" value="1"/>
</dbReference>
<feature type="domain" description="Carrier" evidence="1">
    <location>
        <begin position="12"/>
        <end position="76"/>
    </location>
</feature>
<evidence type="ECO:0000259" key="1">
    <source>
        <dbReference type="Pfam" id="PF00550"/>
    </source>
</evidence>
<dbReference type="OrthoDB" id="487863at2"/>
<keyword evidence="3" id="KW-1185">Reference proteome</keyword>
<gene>
    <name evidence="2" type="ordered locus">MXAN_3946</name>
</gene>
<dbReference type="Pfam" id="PF00550">
    <property type="entry name" value="PP-binding"/>
    <property type="match status" value="1"/>
</dbReference>
<proteinExistence type="predicted"/>